<gene>
    <name evidence="5" type="ORF">SASPL_115413</name>
</gene>
<dbReference type="GO" id="GO:0000287">
    <property type="term" value="F:magnesium ion binding"/>
    <property type="evidence" value="ECO:0007669"/>
    <property type="project" value="InterPro"/>
</dbReference>
<dbReference type="InterPro" id="IPR050148">
    <property type="entry name" value="Terpene_synthase-like"/>
</dbReference>
<reference evidence="5" key="1">
    <citation type="submission" date="2018-01" db="EMBL/GenBank/DDBJ databases">
        <authorList>
            <person name="Mao J.F."/>
        </authorList>
    </citation>
    <scope>NUCLEOTIDE SEQUENCE</scope>
    <source>
        <strain evidence="5">Huo1</strain>
        <tissue evidence="5">Leaf</tissue>
    </source>
</reference>
<evidence type="ECO:0000313" key="6">
    <source>
        <dbReference type="Proteomes" id="UP000298416"/>
    </source>
</evidence>
<keyword evidence="2" id="KW-0460">Magnesium</keyword>
<dbReference type="Pfam" id="PF03936">
    <property type="entry name" value="Terpene_synth_C"/>
    <property type="match status" value="1"/>
</dbReference>
<evidence type="ECO:0000256" key="2">
    <source>
        <dbReference type="ARBA" id="ARBA00022842"/>
    </source>
</evidence>
<evidence type="ECO:0000256" key="3">
    <source>
        <dbReference type="ARBA" id="ARBA00023239"/>
    </source>
</evidence>
<dbReference type="AlphaFoldDB" id="A0A8X8Y3Q0"/>
<evidence type="ECO:0000256" key="1">
    <source>
        <dbReference type="ARBA" id="ARBA00022723"/>
    </source>
</evidence>
<dbReference type="InterPro" id="IPR008949">
    <property type="entry name" value="Isoprenoid_synthase_dom_sf"/>
</dbReference>
<sequence>MILRLADDLGTSSHEVSRGDVPKSIQCYMNDNNATEEEAREHVKWVIGEMWKTMNKERVSKDSPFCKDFIECAVDMGRMAQYMYHYGDGHGLTHNTIYRNMTTCLFHPFT</sequence>
<dbReference type="PANTHER" id="PTHR31225:SF9">
    <property type="entry name" value="TERPENE SYNTHASE 10"/>
    <property type="match status" value="1"/>
</dbReference>
<proteinExistence type="predicted"/>
<feature type="domain" description="Terpene synthase metal-binding" evidence="4">
    <location>
        <begin position="2"/>
        <end position="53"/>
    </location>
</feature>
<dbReference type="PANTHER" id="PTHR31225">
    <property type="entry name" value="OS04G0344100 PROTEIN-RELATED"/>
    <property type="match status" value="1"/>
</dbReference>
<keyword evidence="6" id="KW-1185">Reference proteome</keyword>
<dbReference type="GO" id="GO:0016114">
    <property type="term" value="P:terpenoid biosynthetic process"/>
    <property type="evidence" value="ECO:0007669"/>
    <property type="project" value="InterPro"/>
</dbReference>
<dbReference type="SUPFAM" id="SSF48576">
    <property type="entry name" value="Terpenoid synthases"/>
    <property type="match status" value="1"/>
</dbReference>
<comment type="caution">
    <text evidence="5">The sequence shown here is derived from an EMBL/GenBank/DDBJ whole genome shotgun (WGS) entry which is preliminary data.</text>
</comment>
<protein>
    <recommendedName>
        <fullName evidence="4">Terpene synthase metal-binding domain-containing protein</fullName>
    </recommendedName>
</protein>
<dbReference type="Gene3D" id="1.10.600.10">
    <property type="entry name" value="Farnesyl Diphosphate Synthase"/>
    <property type="match status" value="1"/>
</dbReference>
<dbReference type="Proteomes" id="UP000298416">
    <property type="component" value="Unassembled WGS sequence"/>
</dbReference>
<organism evidence="5">
    <name type="scientific">Salvia splendens</name>
    <name type="common">Scarlet sage</name>
    <dbReference type="NCBI Taxonomy" id="180675"/>
    <lineage>
        <taxon>Eukaryota</taxon>
        <taxon>Viridiplantae</taxon>
        <taxon>Streptophyta</taxon>
        <taxon>Embryophyta</taxon>
        <taxon>Tracheophyta</taxon>
        <taxon>Spermatophyta</taxon>
        <taxon>Magnoliopsida</taxon>
        <taxon>eudicotyledons</taxon>
        <taxon>Gunneridae</taxon>
        <taxon>Pentapetalae</taxon>
        <taxon>asterids</taxon>
        <taxon>lamiids</taxon>
        <taxon>Lamiales</taxon>
        <taxon>Lamiaceae</taxon>
        <taxon>Nepetoideae</taxon>
        <taxon>Mentheae</taxon>
        <taxon>Salviinae</taxon>
        <taxon>Salvia</taxon>
        <taxon>Salvia subgen. Calosphace</taxon>
        <taxon>core Calosphace</taxon>
    </lineage>
</organism>
<reference evidence="5" key="2">
    <citation type="submission" date="2020-08" db="EMBL/GenBank/DDBJ databases">
        <title>Plant Genome Project.</title>
        <authorList>
            <person name="Zhang R.-G."/>
        </authorList>
    </citation>
    <scope>NUCLEOTIDE SEQUENCE</scope>
    <source>
        <strain evidence="5">Huo1</strain>
        <tissue evidence="5">Leaf</tissue>
    </source>
</reference>
<dbReference type="InterPro" id="IPR005630">
    <property type="entry name" value="Terpene_synthase_metal-bd"/>
</dbReference>
<name>A0A8X8Y3Q0_SALSN</name>
<keyword evidence="3" id="KW-0456">Lyase</keyword>
<evidence type="ECO:0000313" key="5">
    <source>
        <dbReference type="EMBL" id="KAG6424990.1"/>
    </source>
</evidence>
<accession>A0A8X8Y3Q0</accession>
<dbReference type="EMBL" id="PNBA02000005">
    <property type="protein sequence ID" value="KAG6424990.1"/>
    <property type="molecule type" value="Genomic_DNA"/>
</dbReference>
<evidence type="ECO:0000259" key="4">
    <source>
        <dbReference type="Pfam" id="PF03936"/>
    </source>
</evidence>
<keyword evidence="1" id="KW-0479">Metal-binding</keyword>
<dbReference type="GO" id="GO:0010333">
    <property type="term" value="F:terpene synthase activity"/>
    <property type="evidence" value="ECO:0007669"/>
    <property type="project" value="InterPro"/>
</dbReference>